<accession>A0A915ABB4</accession>
<dbReference type="AlphaFoldDB" id="A0A915ABB4"/>
<evidence type="ECO:0000313" key="1">
    <source>
        <dbReference type="Proteomes" id="UP000887569"/>
    </source>
</evidence>
<name>A0A915ABB4_PARUN</name>
<organism evidence="1 2">
    <name type="scientific">Parascaris univalens</name>
    <name type="common">Nematode worm</name>
    <dbReference type="NCBI Taxonomy" id="6257"/>
    <lineage>
        <taxon>Eukaryota</taxon>
        <taxon>Metazoa</taxon>
        <taxon>Ecdysozoa</taxon>
        <taxon>Nematoda</taxon>
        <taxon>Chromadorea</taxon>
        <taxon>Rhabditida</taxon>
        <taxon>Spirurina</taxon>
        <taxon>Ascaridomorpha</taxon>
        <taxon>Ascaridoidea</taxon>
        <taxon>Ascarididae</taxon>
        <taxon>Parascaris</taxon>
    </lineage>
</organism>
<protein>
    <submittedName>
        <fullName evidence="2">LITAF domain-containing protein</fullName>
    </submittedName>
</protein>
<reference evidence="2" key="1">
    <citation type="submission" date="2022-11" db="UniProtKB">
        <authorList>
            <consortium name="WormBaseParasite"/>
        </authorList>
    </citation>
    <scope>IDENTIFICATION</scope>
</reference>
<evidence type="ECO:0000313" key="2">
    <source>
        <dbReference type="WBParaSite" id="PgR004_g178_t02"/>
    </source>
</evidence>
<sequence>TMADPPPSYSETVGGPMRASAIPTMAPSAAPVHVNVVQARTSLYGPNPVEMDCPYCQVIICRCYSTIIRVVRGGAGRKLLSAQAIDHRLSNIHRPIVAYSDIDGTCRRCITVDYNGCLFPAWILSACAMVYLLHSVLCGRLSRRAPFMPDLQKDAWEA</sequence>
<dbReference type="Proteomes" id="UP000887569">
    <property type="component" value="Unplaced"/>
</dbReference>
<keyword evidence="1" id="KW-1185">Reference proteome</keyword>
<proteinExistence type="predicted"/>
<dbReference type="WBParaSite" id="PgR004_g178_t02">
    <property type="protein sequence ID" value="PgR004_g178_t02"/>
    <property type="gene ID" value="PgR004_g178"/>
</dbReference>